<comment type="subcellular location">
    <subcellularLocation>
        <location evidence="1">Cell envelope</location>
    </subcellularLocation>
</comment>
<dbReference type="RefSeq" id="WP_190943817.1">
    <property type="nucleotide sequence ID" value="NZ_JACJSI010000087.1"/>
</dbReference>
<organism evidence="6 7">
    <name type="scientific">Nostoc flagelliforme FACHB-838</name>
    <dbReference type="NCBI Taxonomy" id="2692904"/>
    <lineage>
        <taxon>Bacteria</taxon>
        <taxon>Bacillati</taxon>
        <taxon>Cyanobacteriota</taxon>
        <taxon>Cyanophyceae</taxon>
        <taxon>Nostocales</taxon>
        <taxon>Nostocaceae</taxon>
        <taxon>Nostoc</taxon>
    </lineage>
</organism>
<dbReference type="NCBIfam" id="TIGR02971">
    <property type="entry name" value="heterocyst_DevB"/>
    <property type="match status" value="1"/>
</dbReference>
<dbReference type="InterPro" id="IPR014315">
    <property type="entry name" value="ABC_heterocyst_DevB"/>
</dbReference>
<dbReference type="Proteomes" id="UP000623440">
    <property type="component" value="Unassembled WGS sequence"/>
</dbReference>
<feature type="coiled-coil region" evidence="3">
    <location>
        <begin position="114"/>
        <end position="141"/>
    </location>
</feature>
<feature type="domain" description="Multidrug resistance protein MdtA-like alpha-helical hairpin" evidence="5">
    <location>
        <begin position="184"/>
        <end position="243"/>
    </location>
</feature>
<accession>A0ABR8DWI9</accession>
<dbReference type="PANTHER" id="PTHR32347:SF27">
    <property type="entry name" value="RND EFFLUX PUMP MEMBRANE FUSION PROTEIN BARREL-SANDWICH DOMAIN-CONTAINING PROTEIN"/>
    <property type="match status" value="1"/>
</dbReference>
<feature type="coiled-coil region" evidence="3">
    <location>
        <begin position="176"/>
        <end position="210"/>
    </location>
</feature>
<keyword evidence="4" id="KW-0472">Membrane</keyword>
<evidence type="ECO:0000256" key="4">
    <source>
        <dbReference type="SAM" id="Phobius"/>
    </source>
</evidence>
<gene>
    <name evidence="6" type="ORF">H6G97_28130</name>
</gene>
<reference evidence="6 7" key="1">
    <citation type="journal article" date="2020" name="ISME J.">
        <title>Comparative genomics reveals insights into cyanobacterial evolution and habitat adaptation.</title>
        <authorList>
            <person name="Chen M.Y."/>
            <person name="Teng W.K."/>
            <person name="Zhao L."/>
            <person name="Hu C.X."/>
            <person name="Zhou Y.K."/>
            <person name="Han B.P."/>
            <person name="Song L.R."/>
            <person name="Shu W.S."/>
        </authorList>
    </citation>
    <scope>NUCLEOTIDE SEQUENCE [LARGE SCALE GENOMIC DNA]</scope>
    <source>
        <strain evidence="6 7">FACHB-838</strain>
    </source>
</reference>
<sequence length="327" mass="35557">MMPNTAANNNNLKPLKPSFRQGVMLTITAMIALGGISVYTIGKFRTPQAKTISKPEVVIPEIKTVTSLGRLEPKGKLVKVSATTSTQENRLGRLLVKEGDQVKAGQVIAILESQGRLEADVEKVQEQVKIARANLAKVKAGAKSGEILAQKAAIGGLEAQLEGDRAGQKDAVTRLKAQLEGDMAVQQATIESTEAELRNAEAEYWRYQQLYDNGAISHSTLDSKRLVMVTTQKKKNEAKAVLKRIDATQKKQISEAQTVLNRIVATGNKQISEAKATLEKIAEVRPVDVQAAEAEVTDAIAAVNQAKEKLKQVYVQAPDFSQVRKNH</sequence>
<keyword evidence="2 3" id="KW-0175">Coiled coil</keyword>
<dbReference type="InterPro" id="IPR050465">
    <property type="entry name" value="UPF0194_transport"/>
</dbReference>
<protein>
    <submittedName>
        <fullName evidence="6">Biotin/lipoyl-binding protein</fullName>
    </submittedName>
</protein>
<keyword evidence="4" id="KW-0812">Transmembrane</keyword>
<evidence type="ECO:0000256" key="3">
    <source>
        <dbReference type="SAM" id="Coils"/>
    </source>
</evidence>
<evidence type="ECO:0000256" key="2">
    <source>
        <dbReference type="ARBA" id="ARBA00023054"/>
    </source>
</evidence>
<dbReference type="Pfam" id="PF25876">
    <property type="entry name" value="HH_MFP_RND"/>
    <property type="match status" value="1"/>
</dbReference>
<evidence type="ECO:0000313" key="6">
    <source>
        <dbReference type="EMBL" id="MBD2533231.1"/>
    </source>
</evidence>
<evidence type="ECO:0000259" key="5">
    <source>
        <dbReference type="Pfam" id="PF25876"/>
    </source>
</evidence>
<dbReference type="Gene3D" id="2.40.50.100">
    <property type="match status" value="1"/>
</dbReference>
<keyword evidence="4" id="KW-1133">Transmembrane helix</keyword>
<dbReference type="InterPro" id="IPR058624">
    <property type="entry name" value="MdtA-like_HH"/>
</dbReference>
<feature type="transmembrane region" description="Helical" evidence="4">
    <location>
        <begin position="22"/>
        <end position="42"/>
    </location>
</feature>
<name>A0ABR8DWI9_9NOSO</name>
<evidence type="ECO:0000256" key="1">
    <source>
        <dbReference type="ARBA" id="ARBA00004196"/>
    </source>
</evidence>
<comment type="caution">
    <text evidence="6">The sequence shown here is derived from an EMBL/GenBank/DDBJ whole genome shotgun (WGS) entry which is preliminary data.</text>
</comment>
<dbReference type="PANTHER" id="PTHR32347">
    <property type="entry name" value="EFFLUX SYSTEM COMPONENT YKNX-RELATED"/>
    <property type="match status" value="1"/>
</dbReference>
<keyword evidence="7" id="KW-1185">Reference proteome</keyword>
<evidence type="ECO:0000313" key="7">
    <source>
        <dbReference type="Proteomes" id="UP000623440"/>
    </source>
</evidence>
<dbReference type="EMBL" id="JACJSI010000087">
    <property type="protein sequence ID" value="MBD2533231.1"/>
    <property type="molecule type" value="Genomic_DNA"/>
</dbReference>
<proteinExistence type="predicted"/>